<evidence type="ECO:0000313" key="2">
    <source>
        <dbReference type="Proteomes" id="UP000281691"/>
    </source>
</evidence>
<reference evidence="1 2" key="1">
    <citation type="submission" date="2018-11" db="EMBL/GenBank/DDBJ databases">
        <title>Genomic Encyclopedia of Type Strains, Phase IV (KMG-IV): sequencing the most valuable type-strain genomes for metagenomic binning, comparative biology and taxonomic classification.</title>
        <authorList>
            <person name="Goeker M."/>
        </authorList>
    </citation>
    <scope>NUCLEOTIDE SEQUENCE [LARGE SCALE GENOMIC DNA]</scope>
    <source>
        <strain evidence="1 2">DSM 27238</strain>
    </source>
</reference>
<sequence length="239" mass="28025">MTTKNMGIATRPIFIPNRETPGVIEQEITFDWYMGMSTEVRKRSIISLHNNASLVGYKKILEASSKSEQSIGIQLSAFFLKNIKGYPVENLFQSSKVFENGGPYRDLLTVTPREAKKDQRLKESGDLIEFKFNNKKYPLEPKSLFYDWLYINVLFSNRNLNLREDFFEMKFDAISDIEFNPKKSFNCQARTLALCISLYENESIQDFIEDPIQFSREFNLYKYEEVDNKKDNSNHSFDF</sequence>
<name>A0A3N4VQH8_9PAST</name>
<gene>
    <name evidence="1" type="ORF">EDC46_1270</name>
</gene>
<evidence type="ECO:0000313" key="1">
    <source>
        <dbReference type="EMBL" id="RPE83575.1"/>
    </source>
</evidence>
<protein>
    <submittedName>
        <fullName evidence="1">Uncharacterized protein</fullName>
    </submittedName>
</protein>
<dbReference type="Proteomes" id="UP000281691">
    <property type="component" value="Unassembled WGS sequence"/>
</dbReference>
<dbReference type="InterPro" id="IPR053913">
    <property type="entry name" value="NADAR-DarT1"/>
</dbReference>
<accession>A0A3N4VQH8</accession>
<proteinExistence type="predicted"/>
<dbReference type="OrthoDB" id="3255715at2"/>
<comment type="caution">
    <text evidence="1">The sequence shown here is derived from an EMBL/GenBank/DDBJ whole genome shotgun (WGS) entry which is preliminary data.</text>
</comment>
<organism evidence="1 2">
    <name type="scientific">Vespertiliibacter pulmonis</name>
    <dbReference type="NCBI Taxonomy" id="1443036"/>
    <lineage>
        <taxon>Bacteria</taxon>
        <taxon>Pseudomonadati</taxon>
        <taxon>Pseudomonadota</taxon>
        <taxon>Gammaproteobacteria</taxon>
        <taxon>Pasteurellales</taxon>
        <taxon>Pasteurellaceae</taxon>
        <taxon>Vespertiliibacter</taxon>
    </lineage>
</organism>
<dbReference type="AlphaFoldDB" id="A0A3N4VQH8"/>
<dbReference type="Pfam" id="PF22397">
    <property type="entry name" value="NADAR-DarT1"/>
    <property type="match status" value="1"/>
</dbReference>
<dbReference type="EMBL" id="RKQP01000003">
    <property type="protein sequence ID" value="RPE83575.1"/>
    <property type="molecule type" value="Genomic_DNA"/>
</dbReference>
<dbReference type="RefSeq" id="WP_124211425.1">
    <property type="nucleotide sequence ID" value="NZ_CP016615.1"/>
</dbReference>
<keyword evidence="2" id="KW-1185">Reference proteome</keyword>